<dbReference type="Proteomes" id="UP000813461">
    <property type="component" value="Unassembled WGS sequence"/>
</dbReference>
<dbReference type="InterPro" id="IPR010730">
    <property type="entry name" value="HET"/>
</dbReference>
<proteinExistence type="predicted"/>
<dbReference type="OrthoDB" id="3770080at2759"/>
<dbReference type="AlphaFoldDB" id="A0A8K0VVD5"/>
<comment type="caution">
    <text evidence="2">The sequence shown here is derived from an EMBL/GenBank/DDBJ whole genome shotgun (WGS) entry which is preliminary data.</text>
</comment>
<dbReference type="PANTHER" id="PTHR33112">
    <property type="entry name" value="DOMAIN PROTEIN, PUTATIVE-RELATED"/>
    <property type="match status" value="1"/>
</dbReference>
<reference evidence="2" key="1">
    <citation type="journal article" date="2021" name="Nat. Commun.">
        <title>Genetic determinants of endophytism in the Arabidopsis root mycobiome.</title>
        <authorList>
            <person name="Mesny F."/>
            <person name="Miyauchi S."/>
            <person name="Thiergart T."/>
            <person name="Pickel B."/>
            <person name="Atanasova L."/>
            <person name="Karlsson M."/>
            <person name="Huettel B."/>
            <person name="Barry K.W."/>
            <person name="Haridas S."/>
            <person name="Chen C."/>
            <person name="Bauer D."/>
            <person name="Andreopoulos W."/>
            <person name="Pangilinan J."/>
            <person name="LaButti K."/>
            <person name="Riley R."/>
            <person name="Lipzen A."/>
            <person name="Clum A."/>
            <person name="Drula E."/>
            <person name="Henrissat B."/>
            <person name="Kohler A."/>
            <person name="Grigoriev I.V."/>
            <person name="Martin F.M."/>
            <person name="Hacquard S."/>
        </authorList>
    </citation>
    <scope>NUCLEOTIDE SEQUENCE</scope>
    <source>
        <strain evidence="2">MPI-SDFR-AT-0120</strain>
    </source>
</reference>
<dbReference type="EMBL" id="JAGMVJ010000016">
    <property type="protein sequence ID" value="KAH7079681.1"/>
    <property type="molecule type" value="Genomic_DNA"/>
</dbReference>
<dbReference type="PANTHER" id="PTHR33112:SF16">
    <property type="entry name" value="HETEROKARYON INCOMPATIBILITY DOMAIN-CONTAINING PROTEIN"/>
    <property type="match status" value="1"/>
</dbReference>
<dbReference type="Pfam" id="PF06985">
    <property type="entry name" value="HET"/>
    <property type="match status" value="1"/>
</dbReference>
<sequence>MAQSPSASAAPPPHNQDACCSVRSSFRICDLLPSHRRFTMRCSCQNTWIFDGEGDVLQLCEDCLAVFARDDVISSFKSGLTYMRESQQLGRVHCSFCHFLSARYFRSSVLFPNDAGGDGDFTILRKLLSWLGSGRLTCRIRGDLKLDQPLQIKRWDGWWPIKTKYLRLSALRDSPFADTIASRPVITDLRSDGTFAMVQKWLANCDEQHDCFKNQPPVKRPPTHLINVNAPGHGPETVVLENIKSESSDPYPIYAALSYVWGSSQSYMTTSKNYQSYQQGISISSLGEGLQDAIWVTRKIGLKYLWIDALCIIQDDIVDKMQEIARMDSIYTFAHITLSASSTCSCTHSFLSNKRRGCIHRLSGVEVPLGPNGHKAHLRIMDRKDDGYNIEWREELEPIHHRAWTFQEHFMSSRMLLFKDFQVFWVCSKMRGRDGGWMAPDEEQSYGQQWNLSRRTLQSPTLKDWLTICRTYAGRKLTDPNDKLSALSSIASYFAVVGNDSYAAGIWMTDFQEQLAWKAKNLGSTSRPKSWTAPSWSWASLNCPISFPSQDFEDRVVIPYLSPRIVSWQVEPVSAHAKFGQLKSASLQICGRMLKCQPTRHEEGYERGYDLVVEDQSVGNGVVELGSAQLFFDYDVGPLPSEISTIQGIEPWNGFVYCLLLRVEVSERVAKQLPRNITRLQDDEVEALFCLAIRQLENGDFYRVGRAAMHPDYKSQGWLNAFQEEDEKIIRMV</sequence>
<protein>
    <submittedName>
        <fullName evidence="2">Heterokaryon incompatibility protein-domain-containing protein</fullName>
    </submittedName>
</protein>
<evidence type="ECO:0000259" key="1">
    <source>
        <dbReference type="Pfam" id="PF06985"/>
    </source>
</evidence>
<keyword evidence="3" id="KW-1185">Reference proteome</keyword>
<name>A0A8K0VVD5_9PLEO</name>
<accession>A0A8K0VVD5</accession>
<organism evidence="2 3">
    <name type="scientific">Paraphoma chrysanthemicola</name>
    <dbReference type="NCBI Taxonomy" id="798071"/>
    <lineage>
        <taxon>Eukaryota</taxon>
        <taxon>Fungi</taxon>
        <taxon>Dikarya</taxon>
        <taxon>Ascomycota</taxon>
        <taxon>Pezizomycotina</taxon>
        <taxon>Dothideomycetes</taxon>
        <taxon>Pleosporomycetidae</taxon>
        <taxon>Pleosporales</taxon>
        <taxon>Pleosporineae</taxon>
        <taxon>Phaeosphaeriaceae</taxon>
        <taxon>Paraphoma</taxon>
    </lineage>
</organism>
<evidence type="ECO:0000313" key="2">
    <source>
        <dbReference type="EMBL" id="KAH7079681.1"/>
    </source>
</evidence>
<gene>
    <name evidence="2" type="ORF">FB567DRAFT_127101</name>
</gene>
<evidence type="ECO:0000313" key="3">
    <source>
        <dbReference type="Proteomes" id="UP000813461"/>
    </source>
</evidence>
<feature type="domain" description="Heterokaryon incompatibility" evidence="1">
    <location>
        <begin position="254"/>
        <end position="408"/>
    </location>
</feature>